<reference evidence="1" key="2">
    <citation type="journal article" date="2015" name="Fish Shellfish Immunol.">
        <title>Early steps in the European eel (Anguilla anguilla)-Vibrio vulnificus interaction in the gills: Role of the RtxA13 toxin.</title>
        <authorList>
            <person name="Callol A."/>
            <person name="Pajuelo D."/>
            <person name="Ebbesson L."/>
            <person name="Teles M."/>
            <person name="MacKenzie S."/>
            <person name="Amaro C."/>
        </authorList>
    </citation>
    <scope>NUCLEOTIDE SEQUENCE</scope>
</reference>
<evidence type="ECO:0000313" key="1">
    <source>
        <dbReference type="EMBL" id="JAH23827.1"/>
    </source>
</evidence>
<proteinExistence type="predicted"/>
<organism evidence="1">
    <name type="scientific">Anguilla anguilla</name>
    <name type="common">European freshwater eel</name>
    <name type="synonym">Muraena anguilla</name>
    <dbReference type="NCBI Taxonomy" id="7936"/>
    <lineage>
        <taxon>Eukaryota</taxon>
        <taxon>Metazoa</taxon>
        <taxon>Chordata</taxon>
        <taxon>Craniata</taxon>
        <taxon>Vertebrata</taxon>
        <taxon>Euteleostomi</taxon>
        <taxon>Actinopterygii</taxon>
        <taxon>Neopterygii</taxon>
        <taxon>Teleostei</taxon>
        <taxon>Anguilliformes</taxon>
        <taxon>Anguillidae</taxon>
        <taxon>Anguilla</taxon>
    </lineage>
</organism>
<reference evidence="1" key="1">
    <citation type="submission" date="2014-11" db="EMBL/GenBank/DDBJ databases">
        <authorList>
            <person name="Amaro Gonzalez C."/>
        </authorList>
    </citation>
    <scope>NUCLEOTIDE SEQUENCE</scope>
</reference>
<dbReference type="EMBL" id="GBXM01084750">
    <property type="protein sequence ID" value="JAH23827.1"/>
    <property type="molecule type" value="Transcribed_RNA"/>
</dbReference>
<name>A0A0E9R504_ANGAN</name>
<protein>
    <submittedName>
        <fullName evidence="1">Uncharacterized protein</fullName>
    </submittedName>
</protein>
<sequence>MHPCLRENKLVRV</sequence>
<accession>A0A0E9R504</accession>